<evidence type="ECO:0000313" key="2">
    <source>
        <dbReference type="EMBL" id="GGU00925.1"/>
    </source>
</evidence>
<dbReference type="AlphaFoldDB" id="A0A348B5A8"/>
<dbReference type="GeneID" id="38667232"/>
<dbReference type="Proteomes" id="UP000616143">
    <property type="component" value="Unassembled WGS sequence"/>
</dbReference>
<dbReference type="EMBL" id="AP018553">
    <property type="protein sequence ID" value="BBD73360.1"/>
    <property type="molecule type" value="Genomic_DNA"/>
</dbReference>
<reference evidence="2" key="1">
    <citation type="journal article" date="2014" name="Int. J. Syst. Evol. Microbiol.">
        <title>Complete genome sequence of Corynebacterium casei LMG S-19264T (=DSM 44701T), isolated from a smear-ripened cheese.</title>
        <authorList>
            <consortium name="US DOE Joint Genome Institute (JGI-PGF)"/>
            <person name="Walter F."/>
            <person name="Albersmeier A."/>
            <person name="Kalinowski J."/>
            <person name="Ruckert C."/>
        </authorList>
    </citation>
    <scope>NUCLEOTIDE SEQUENCE</scope>
    <source>
        <strain evidence="2">JCM 31740</strain>
    </source>
</reference>
<reference evidence="1" key="3">
    <citation type="journal article" date="2019" name="BMC Res. Notes">
        <title>Complete genome sequence of the Sulfodiicoccus acidiphilus strain HS-1T, the first crenarchaeon that lacks polB3, isolated from an acidic hot spring in Ohwaku-dani, Hakone, Japan.</title>
        <authorList>
            <person name="Sakai H.D."/>
            <person name="Kurosawa N."/>
        </authorList>
    </citation>
    <scope>NUCLEOTIDE SEQUENCE</scope>
    <source>
        <strain evidence="1">HS-1</strain>
    </source>
</reference>
<organism evidence="1 3">
    <name type="scientific">Sulfodiicoccus acidiphilus</name>
    <dbReference type="NCBI Taxonomy" id="1670455"/>
    <lineage>
        <taxon>Archaea</taxon>
        <taxon>Thermoproteota</taxon>
        <taxon>Thermoprotei</taxon>
        <taxon>Sulfolobales</taxon>
        <taxon>Sulfolobaceae</taxon>
        <taxon>Sulfodiicoccus</taxon>
    </lineage>
</organism>
<protein>
    <submittedName>
        <fullName evidence="1">Uncharacterized protein</fullName>
    </submittedName>
</protein>
<sequence length="130" mass="13646">MIDVDGAADQRKLGCDIGIHRSIAVDWTAGLWSAICSEPTRTRAVNPRTYLVELAAKEGGKSGICVTDPRTASRPLSRGGIRAVNPLIPDPRGGKGSKVFPGIAASSLAHYPVYAGQLAKGSASSREWST</sequence>
<evidence type="ECO:0000313" key="3">
    <source>
        <dbReference type="Proteomes" id="UP000276741"/>
    </source>
</evidence>
<dbReference type="KEGG" id="sacd:HS1genome_1749"/>
<reference evidence="2" key="4">
    <citation type="submission" date="2020-09" db="EMBL/GenBank/DDBJ databases">
        <authorList>
            <person name="Sun Q."/>
            <person name="Ohkuma M."/>
        </authorList>
    </citation>
    <scope>NUCLEOTIDE SEQUENCE</scope>
    <source>
        <strain evidence="2">JCM 31740</strain>
    </source>
</reference>
<dbReference type="EMBL" id="BMQS01000018">
    <property type="protein sequence ID" value="GGU00925.1"/>
    <property type="molecule type" value="Genomic_DNA"/>
</dbReference>
<gene>
    <name evidence="2" type="ORF">GCM10007116_17680</name>
    <name evidence="1" type="ORF">HS1genome_1749</name>
</gene>
<dbReference type="Proteomes" id="UP000276741">
    <property type="component" value="Chromosome"/>
</dbReference>
<proteinExistence type="predicted"/>
<name>A0A348B5A8_9CREN</name>
<reference evidence="3" key="2">
    <citation type="submission" date="2018-04" db="EMBL/GenBank/DDBJ databases">
        <title>Complete genome sequence of Sulfodiicoccus acidiphilus strain HS-1.</title>
        <authorList>
            <person name="Sakai H.D."/>
            <person name="Kurosawa N."/>
        </authorList>
    </citation>
    <scope>NUCLEOTIDE SEQUENCE [LARGE SCALE GENOMIC DNA]</scope>
    <source>
        <strain evidence="3">HS-1</strain>
    </source>
</reference>
<evidence type="ECO:0000313" key="1">
    <source>
        <dbReference type="EMBL" id="BBD73360.1"/>
    </source>
</evidence>
<accession>A0A348B5A8</accession>
<keyword evidence="3" id="KW-1185">Reference proteome</keyword>
<dbReference type="RefSeq" id="WP_126450514.1">
    <property type="nucleotide sequence ID" value="NZ_AP018553.1"/>
</dbReference>